<proteinExistence type="predicted"/>
<dbReference type="AlphaFoldDB" id="A0A142BVX8"/>
<dbReference type="InterPro" id="IPR038666">
    <property type="entry name" value="SSP1_head-tail_sf"/>
</dbReference>
<sequence length="110" mass="12645">MDVALLNVKITFQKNSVEVDAIGNHKNRWTDYYTCHATVSGESGTEKHTAGTTVEDSDLAFTIRWCRKAAEIDVTGYRVVFHGELYNITSVDHMNYKKKSLKFRCQKVRR</sequence>
<dbReference type="EMBL" id="KU736871">
    <property type="protein sequence ID" value="AMP42266.1"/>
    <property type="molecule type" value="Genomic_DNA"/>
</dbReference>
<accession>A0A142BVX8</accession>
<evidence type="ECO:0000313" key="1">
    <source>
        <dbReference type="EMBL" id="AMP42266.1"/>
    </source>
</evidence>
<reference evidence="1" key="1">
    <citation type="journal article" date="2016" name="Appl. Environ. Microbiol.">
        <title>Diversity of the Tetracycline Mobilome within a Chinese Pig Manure Sample.</title>
        <authorList>
            <person name="Leclercq S.O."/>
            <person name="Wang C."/>
            <person name="Zhu Y."/>
            <person name="Wu H."/>
            <person name="Du X."/>
            <person name="Liu Z."/>
            <person name="Feng J."/>
        </authorList>
    </citation>
    <scope>NUCLEOTIDE SEQUENCE</scope>
</reference>
<dbReference type="NCBIfam" id="TIGR01563">
    <property type="entry name" value="gp16_SPP1"/>
    <property type="match status" value="1"/>
</dbReference>
<reference evidence="1" key="2">
    <citation type="submission" date="2016-02" db="EMBL/GenBank/DDBJ databases">
        <authorList>
            <person name="Wen L."/>
            <person name="He K."/>
            <person name="Yang H."/>
        </authorList>
    </citation>
    <scope>NUCLEOTIDE SEQUENCE</scope>
</reference>
<organism evidence="1">
    <name type="scientific">uncultured bacterium IN-06</name>
    <dbReference type="NCBI Taxonomy" id="1805584"/>
    <lineage>
        <taxon>Bacteria</taxon>
        <taxon>environmental samples</taxon>
    </lineage>
</organism>
<name>A0A142BVX8_9BACT</name>
<dbReference type="Pfam" id="PF05521">
    <property type="entry name" value="Phage_HCP"/>
    <property type="match status" value="1"/>
</dbReference>
<dbReference type="InterPro" id="IPR008767">
    <property type="entry name" value="Phage_SPP1_head-tail_adaptor"/>
</dbReference>
<protein>
    <submittedName>
        <fullName evidence="1">Phage head-tail joining protein</fullName>
    </submittedName>
</protein>
<dbReference type="Gene3D" id="2.40.10.270">
    <property type="entry name" value="Bacteriophage SPP1 head-tail adaptor protein"/>
    <property type="match status" value="1"/>
</dbReference>